<dbReference type="EMBL" id="JALLPJ020000299">
    <property type="protein sequence ID" value="KAL3796225.1"/>
    <property type="molecule type" value="Genomic_DNA"/>
</dbReference>
<evidence type="ECO:0000313" key="4">
    <source>
        <dbReference type="Proteomes" id="UP001530400"/>
    </source>
</evidence>
<accession>A0ABD3Q7U2</accession>
<feature type="transmembrane region" description="Helical" evidence="2">
    <location>
        <begin position="1109"/>
        <end position="1136"/>
    </location>
</feature>
<comment type="caution">
    <text evidence="3">The sequence shown here is derived from an EMBL/GenBank/DDBJ whole genome shotgun (WGS) entry which is preliminary data.</text>
</comment>
<feature type="region of interest" description="Disordered" evidence="1">
    <location>
        <begin position="974"/>
        <end position="1015"/>
    </location>
</feature>
<evidence type="ECO:0000256" key="1">
    <source>
        <dbReference type="SAM" id="MobiDB-lite"/>
    </source>
</evidence>
<feature type="compositionally biased region" description="Basic and acidic residues" evidence="1">
    <location>
        <begin position="249"/>
        <end position="269"/>
    </location>
</feature>
<feature type="compositionally biased region" description="Polar residues" evidence="1">
    <location>
        <begin position="510"/>
        <end position="520"/>
    </location>
</feature>
<feature type="region of interest" description="Disordered" evidence="1">
    <location>
        <begin position="95"/>
        <end position="148"/>
    </location>
</feature>
<feature type="region of interest" description="Disordered" evidence="1">
    <location>
        <begin position="226"/>
        <end position="269"/>
    </location>
</feature>
<evidence type="ECO:0000313" key="3">
    <source>
        <dbReference type="EMBL" id="KAL3796225.1"/>
    </source>
</evidence>
<feature type="compositionally biased region" description="Basic and acidic residues" evidence="1">
    <location>
        <begin position="997"/>
        <end position="1009"/>
    </location>
</feature>
<keyword evidence="2" id="KW-0812">Transmembrane</keyword>
<dbReference type="Proteomes" id="UP001530400">
    <property type="component" value="Unassembled WGS sequence"/>
</dbReference>
<keyword evidence="2" id="KW-0472">Membrane</keyword>
<keyword evidence="2" id="KW-1133">Transmembrane helix</keyword>
<feature type="region of interest" description="Disordered" evidence="1">
    <location>
        <begin position="1"/>
        <end position="59"/>
    </location>
</feature>
<proteinExistence type="predicted"/>
<reference evidence="3 4" key="1">
    <citation type="submission" date="2024-10" db="EMBL/GenBank/DDBJ databases">
        <title>Updated reference genomes for cyclostephanoid diatoms.</title>
        <authorList>
            <person name="Roberts W.R."/>
            <person name="Alverson A.J."/>
        </authorList>
    </citation>
    <scope>NUCLEOTIDE SEQUENCE [LARGE SCALE GENOMIC DNA]</scope>
    <source>
        <strain evidence="3 4">AJA010-31</strain>
    </source>
</reference>
<name>A0ABD3Q7U2_9STRA</name>
<gene>
    <name evidence="3" type="ORF">ACHAWO_010505</name>
</gene>
<feature type="region of interest" description="Disordered" evidence="1">
    <location>
        <begin position="452"/>
        <end position="520"/>
    </location>
</feature>
<evidence type="ECO:0000256" key="2">
    <source>
        <dbReference type="SAM" id="Phobius"/>
    </source>
</evidence>
<feature type="compositionally biased region" description="Polar residues" evidence="1">
    <location>
        <begin position="238"/>
        <end position="248"/>
    </location>
</feature>
<feature type="compositionally biased region" description="Low complexity" evidence="1">
    <location>
        <begin position="469"/>
        <end position="478"/>
    </location>
</feature>
<dbReference type="AlphaFoldDB" id="A0ABD3Q7U2"/>
<organism evidence="3 4">
    <name type="scientific">Cyclotella atomus</name>
    <dbReference type="NCBI Taxonomy" id="382360"/>
    <lineage>
        <taxon>Eukaryota</taxon>
        <taxon>Sar</taxon>
        <taxon>Stramenopiles</taxon>
        <taxon>Ochrophyta</taxon>
        <taxon>Bacillariophyta</taxon>
        <taxon>Coscinodiscophyceae</taxon>
        <taxon>Thalassiosirophycidae</taxon>
        <taxon>Stephanodiscales</taxon>
        <taxon>Stephanodiscaceae</taxon>
        <taxon>Cyclotella</taxon>
    </lineage>
</organism>
<keyword evidence="4" id="KW-1185">Reference proteome</keyword>
<sequence>MSDEPPALVPVDDASHISTVSEHGGADDPVNPVSESQMVGWTTSNEERSTTGKSSRNIRPMHVRLSVRIHHVSFLHPGLDAGGSTLATNRGKKKTFLSKKSDASGGATGPMAFGQRRGSWKNPVKSKMSRKESTDSIHPNGCTEEESSVTNALDAAELRKIISSESFRLSRDGIIQQHYALMRQKSAPEGVASPRGSDINETVRYYKECASRPKGYRRLVVSSMIPSQNGKIPPPPVKTQSGMYSKSSKGLDDVLDRAPSKKDGDNDDSFDKVEYRYVGPPNSGPAFFQILRQHGAASFGRFLPEVACSVPKHSIAFELSKPKRMKRTGSASTQPFVIEAPHVIWGDARDKTLARIADEGCPLIDAREFEYVSNANLKDAELSETLMVCGATVWVKNASDEDLSRGTTTTMRSKNNETMVKAEYYTGKMADGVKNTAKGVAKGVVGVGKVLTPTHKEKKGDSSITESVASNNPSSANPEQVRQKKKVKFGGLPKLRRKKKNRGAGDDGASLQSDASNVSLASESVNTQPGVITIPGATSEAIPRAATSESFRGSTSSSKYSVVKAVPYVLILDDVVNIQIVSFPEKDVLAKFPISVASVMSQRNIDERINDPLKPSELTATLIQEPSAPTMQWGVELKVTVRAVEVKPQIPRIIMPGMPSSSVATMDALQNEVRAVRDAMVSLGKTQSEIDEAVRKKEEEVTEREHALNRAIVDAGLGLGEYGGANPDEIRKQQMFYDEREHKSIERKVKRRGRLSISQQHLLKDARFDPAAMGSTNAYNNEDKIIKLLSTHFPGVDETSLTPKHNNSARNVGDIRASISLAIAESLDTSFGEYLDVPTVELVQQSLRQQSSLGLAHDGSQITANEVKEWCHDVASKLSLSASPREGKQPRRSMSQIQEVLVSSVGGDVAESLANTTTADDKEVSPDVIDEVNGWCMAVLSKLDSCAEELADHHDDESTQFSFNGEELDDMSDVESMTEFAGTQSKRSSKSSASDTEADKSIANEKDSDSIDSDDEVWQLATSRRQSAIANSGNLQRVLKASTLGTYHEAVGDASTPRDMEPLLTSMRNSHFQVQRSFAIQDITNKTGGLSPRKEEKGDRRVVKDYSSIGILLIAVILPLLVAVIAVKFFDVVLVVRK</sequence>
<feature type="compositionally biased region" description="Polar residues" evidence="1">
    <location>
        <begin position="33"/>
        <end position="44"/>
    </location>
</feature>
<protein>
    <submittedName>
        <fullName evidence="3">Uncharacterized protein</fullName>
    </submittedName>
</protein>
<feature type="compositionally biased region" description="Basic residues" evidence="1">
    <location>
        <begin position="483"/>
        <end position="502"/>
    </location>
</feature>